<dbReference type="EMBL" id="CAJNOO010010585">
    <property type="protein sequence ID" value="CAF1499376.1"/>
    <property type="molecule type" value="Genomic_DNA"/>
</dbReference>
<gene>
    <name evidence="1" type="ORF">RFH988_LOCUS38706</name>
</gene>
<organism evidence="1 2">
    <name type="scientific">Rotaria sordida</name>
    <dbReference type="NCBI Taxonomy" id="392033"/>
    <lineage>
        <taxon>Eukaryota</taxon>
        <taxon>Metazoa</taxon>
        <taxon>Spiralia</taxon>
        <taxon>Gnathifera</taxon>
        <taxon>Rotifera</taxon>
        <taxon>Eurotatoria</taxon>
        <taxon>Bdelloidea</taxon>
        <taxon>Philodinida</taxon>
        <taxon>Philodinidae</taxon>
        <taxon>Rotaria</taxon>
    </lineage>
</organism>
<name>A0A815T1M7_9BILA</name>
<evidence type="ECO:0000313" key="2">
    <source>
        <dbReference type="Proteomes" id="UP000663882"/>
    </source>
</evidence>
<feature type="non-terminal residue" evidence="1">
    <location>
        <position position="1"/>
    </location>
</feature>
<accession>A0A815T1M7</accession>
<evidence type="ECO:0000313" key="1">
    <source>
        <dbReference type="EMBL" id="CAF1499376.1"/>
    </source>
</evidence>
<dbReference type="AlphaFoldDB" id="A0A815T1M7"/>
<comment type="caution">
    <text evidence="1">The sequence shown here is derived from an EMBL/GenBank/DDBJ whole genome shotgun (WGS) entry which is preliminary data.</text>
</comment>
<reference evidence="1" key="1">
    <citation type="submission" date="2021-02" db="EMBL/GenBank/DDBJ databases">
        <authorList>
            <person name="Nowell W R."/>
        </authorList>
    </citation>
    <scope>NUCLEOTIDE SEQUENCE</scope>
</reference>
<proteinExistence type="predicted"/>
<protein>
    <submittedName>
        <fullName evidence="1">Uncharacterized protein</fullName>
    </submittedName>
</protein>
<dbReference type="Proteomes" id="UP000663882">
    <property type="component" value="Unassembled WGS sequence"/>
</dbReference>
<sequence>AEPLSTNVTIEPCLEPSVYEYTLDGEKIKSTQSMSDHFTKILSRMELNDLCSEDSIENSNEDERRITNGGKNAFGTFLEQMRQANIEICALHDILTLVMSHHYFNLFSNVTNMEEKEVPQFP</sequence>